<dbReference type="Proteomes" id="UP001432027">
    <property type="component" value="Unassembled WGS sequence"/>
</dbReference>
<keyword evidence="3 6" id="KW-0812">Transmembrane</keyword>
<evidence type="ECO:0000256" key="5">
    <source>
        <dbReference type="ARBA" id="ARBA00023136"/>
    </source>
</evidence>
<feature type="transmembrane region" description="Helical" evidence="6">
    <location>
        <begin position="9"/>
        <end position="27"/>
    </location>
</feature>
<evidence type="ECO:0000256" key="2">
    <source>
        <dbReference type="ARBA" id="ARBA00009530"/>
    </source>
</evidence>
<comment type="subcellular location">
    <subcellularLocation>
        <location evidence="1">Membrane</location>
    </subcellularLocation>
</comment>
<evidence type="ECO:0000313" key="8">
    <source>
        <dbReference type="Proteomes" id="UP001432027"/>
    </source>
</evidence>
<keyword evidence="4 6" id="KW-1133">Transmembrane helix</keyword>
<dbReference type="EMBL" id="BTSX01000005">
    <property type="protein sequence ID" value="GMT00924.1"/>
    <property type="molecule type" value="Genomic_DNA"/>
</dbReference>
<dbReference type="AlphaFoldDB" id="A0AAV5U467"/>
<organism evidence="7 8">
    <name type="scientific">Pristionchus entomophagus</name>
    <dbReference type="NCBI Taxonomy" id="358040"/>
    <lineage>
        <taxon>Eukaryota</taxon>
        <taxon>Metazoa</taxon>
        <taxon>Ecdysozoa</taxon>
        <taxon>Nematoda</taxon>
        <taxon>Chromadorea</taxon>
        <taxon>Rhabditida</taxon>
        <taxon>Rhabditina</taxon>
        <taxon>Diplogasteromorpha</taxon>
        <taxon>Diplogasteroidea</taxon>
        <taxon>Neodiplogasteridae</taxon>
        <taxon>Pristionchus</taxon>
    </lineage>
</organism>
<keyword evidence="8" id="KW-1185">Reference proteome</keyword>
<accession>A0AAV5U467</accession>
<evidence type="ECO:0000256" key="4">
    <source>
        <dbReference type="ARBA" id="ARBA00022989"/>
    </source>
</evidence>
<reference evidence="7" key="1">
    <citation type="submission" date="2023-10" db="EMBL/GenBank/DDBJ databases">
        <title>Genome assembly of Pristionchus species.</title>
        <authorList>
            <person name="Yoshida K."/>
            <person name="Sommer R.J."/>
        </authorList>
    </citation>
    <scope>NUCLEOTIDE SEQUENCE</scope>
    <source>
        <strain evidence="7">RS0144</strain>
    </source>
</reference>
<sequence>PLKSIISTIYRVILCTLLPPVAVWLHGGECSLHVLLTLILWIAFIIPGVLYALWFCFFRTLFINRSKTNSSDAKVTVDRNVYF</sequence>
<protein>
    <recommendedName>
        <fullName evidence="9">G protein-coupled receptor</fullName>
    </recommendedName>
</protein>
<evidence type="ECO:0000256" key="3">
    <source>
        <dbReference type="ARBA" id="ARBA00022692"/>
    </source>
</evidence>
<keyword evidence="5 6" id="KW-0472">Membrane</keyword>
<evidence type="ECO:0000313" key="7">
    <source>
        <dbReference type="EMBL" id="GMT00924.1"/>
    </source>
</evidence>
<comment type="caution">
    <text evidence="7">The sequence shown here is derived from an EMBL/GenBank/DDBJ whole genome shotgun (WGS) entry which is preliminary data.</text>
</comment>
<name>A0AAV5U467_9BILA</name>
<comment type="similarity">
    <text evidence="2">Belongs to the UPF0057 (PMP3) family.</text>
</comment>
<gene>
    <name evidence="7" type="ORF">PENTCL1PPCAC_23098</name>
</gene>
<dbReference type="InterPro" id="IPR000612">
    <property type="entry name" value="PMP3"/>
</dbReference>
<dbReference type="GO" id="GO:0016020">
    <property type="term" value="C:membrane"/>
    <property type="evidence" value="ECO:0007669"/>
    <property type="project" value="UniProtKB-SubCell"/>
</dbReference>
<dbReference type="Pfam" id="PF01679">
    <property type="entry name" value="Pmp3"/>
    <property type="match status" value="1"/>
</dbReference>
<evidence type="ECO:0008006" key="9">
    <source>
        <dbReference type="Google" id="ProtNLM"/>
    </source>
</evidence>
<feature type="non-terminal residue" evidence="7">
    <location>
        <position position="1"/>
    </location>
</feature>
<evidence type="ECO:0000256" key="6">
    <source>
        <dbReference type="SAM" id="Phobius"/>
    </source>
</evidence>
<proteinExistence type="inferred from homology"/>
<feature type="transmembrane region" description="Helical" evidence="6">
    <location>
        <begin position="33"/>
        <end position="57"/>
    </location>
</feature>
<evidence type="ECO:0000256" key="1">
    <source>
        <dbReference type="ARBA" id="ARBA00004370"/>
    </source>
</evidence>